<dbReference type="InterPro" id="IPR052929">
    <property type="entry name" value="RNase_H-like_EbsB-rel"/>
</dbReference>
<dbReference type="AlphaFoldDB" id="A0AAQ3TE74"/>
<protein>
    <recommendedName>
        <fullName evidence="1">RNase H type-1 domain-containing protein</fullName>
    </recommendedName>
</protein>
<dbReference type="Pfam" id="PF13456">
    <property type="entry name" value="RVT_3"/>
    <property type="match status" value="1"/>
</dbReference>
<dbReference type="SUPFAM" id="SSF53098">
    <property type="entry name" value="Ribonuclease H-like"/>
    <property type="match status" value="1"/>
</dbReference>
<name>A0AAQ3TE74_PASNO</name>
<evidence type="ECO:0000313" key="3">
    <source>
        <dbReference type="Proteomes" id="UP001341281"/>
    </source>
</evidence>
<dbReference type="InterPro" id="IPR012337">
    <property type="entry name" value="RNaseH-like_sf"/>
</dbReference>
<reference evidence="2 3" key="1">
    <citation type="submission" date="2024-02" db="EMBL/GenBank/DDBJ databases">
        <title>High-quality chromosome-scale genome assembly of Pensacola bahiagrass (Paspalum notatum Flugge var. saurae).</title>
        <authorList>
            <person name="Vega J.M."/>
            <person name="Podio M."/>
            <person name="Orjuela J."/>
            <person name="Siena L.A."/>
            <person name="Pessino S.C."/>
            <person name="Combes M.C."/>
            <person name="Mariac C."/>
            <person name="Albertini E."/>
            <person name="Pupilli F."/>
            <person name="Ortiz J.P.A."/>
            <person name="Leblanc O."/>
        </authorList>
    </citation>
    <scope>NUCLEOTIDE SEQUENCE [LARGE SCALE GENOMIC DNA]</scope>
    <source>
        <strain evidence="2">R1</strain>
        <tissue evidence="2">Leaf</tissue>
    </source>
</reference>
<dbReference type="InterPro" id="IPR036397">
    <property type="entry name" value="RNaseH_sf"/>
</dbReference>
<dbReference type="GO" id="GO:0004523">
    <property type="term" value="F:RNA-DNA hybrid ribonuclease activity"/>
    <property type="evidence" value="ECO:0007669"/>
    <property type="project" value="InterPro"/>
</dbReference>
<organism evidence="2 3">
    <name type="scientific">Paspalum notatum var. saurae</name>
    <dbReference type="NCBI Taxonomy" id="547442"/>
    <lineage>
        <taxon>Eukaryota</taxon>
        <taxon>Viridiplantae</taxon>
        <taxon>Streptophyta</taxon>
        <taxon>Embryophyta</taxon>
        <taxon>Tracheophyta</taxon>
        <taxon>Spermatophyta</taxon>
        <taxon>Magnoliopsida</taxon>
        <taxon>Liliopsida</taxon>
        <taxon>Poales</taxon>
        <taxon>Poaceae</taxon>
        <taxon>PACMAD clade</taxon>
        <taxon>Panicoideae</taxon>
        <taxon>Andropogonodae</taxon>
        <taxon>Paspaleae</taxon>
        <taxon>Paspalinae</taxon>
        <taxon>Paspalum</taxon>
    </lineage>
</organism>
<dbReference type="Proteomes" id="UP001341281">
    <property type="component" value="Chromosome 04"/>
</dbReference>
<dbReference type="PANTHER" id="PTHR47074:SF70">
    <property type="entry name" value="OS07G0513450 PROTEIN"/>
    <property type="match status" value="1"/>
</dbReference>
<evidence type="ECO:0000313" key="2">
    <source>
        <dbReference type="EMBL" id="WVZ70067.1"/>
    </source>
</evidence>
<keyword evidence="3" id="KW-1185">Reference proteome</keyword>
<dbReference type="GO" id="GO:0003676">
    <property type="term" value="F:nucleic acid binding"/>
    <property type="evidence" value="ECO:0007669"/>
    <property type="project" value="InterPro"/>
</dbReference>
<gene>
    <name evidence="2" type="ORF">U9M48_018767</name>
</gene>
<dbReference type="CDD" id="cd06222">
    <property type="entry name" value="RNase_H_like"/>
    <property type="match status" value="1"/>
</dbReference>
<accession>A0AAQ3TE74</accession>
<dbReference type="Gene3D" id="3.30.420.10">
    <property type="entry name" value="Ribonuclease H-like superfamily/Ribonuclease H"/>
    <property type="match status" value="1"/>
</dbReference>
<dbReference type="EMBL" id="CP144748">
    <property type="protein sequence ID" value="WVZ70067.1"/>
    <property type="molecule type" value="Genomic_DNA"/>
</dbReference>
<dbReference type="InterPro" id="IPR044730">
    <property type="entry name" value="RNase_H-like_dom_plant"/>
</dbReference>
<feature type="domain" description="RNase H type-1" evidence="1">
    <location>
        <begin position="149"/>
        <end position="216"/>
    </location>
</feature>
<sequence>MPKVKQFLWRLAKIAYHGRQTSIEEEYRMDEDGGHCFLKCNYVKKCQRMMCLEHVRTSSPEATTSAHMMCMILEWEVNERLNIVALLWAWWDARNKTNAEEQHMTCGDVIHKATVMVTDMLTMGRNMPKQDTTLRNIWVRSLEDKLKVNCDGAFVQSEKIGGWGFVIRNHDGEGVLAGAGHLQDAHACLAALDAAAEHGISRVILETDSLSLVSGLQTAVFDEAANGVLLCGIRES</sequence>
<evidence type="ECO:0000259" key="1">
    <source>
        <dbReference type="Pfam" id="PF13456"/>
    </source>
</evidence>
<proteinExistence type="predicted"/>
<dbReference type="InterPro" id="IPR002156">
    <property type="entry name" value="RNaseH_domain"/>
</dbReference>
<dbReference type="PANTHER" id="PTHR47074">
    <property type="entry name" value="BNAC02G40300D PROTEIN"/>
    <property type="match status" value="1"/>
</dbReference>